<keyword evidence="12" id="KW-0564">Palmitate</keyword>
<comment type="similarity">
    <text evidence="2">Belongs to the BexD/CtrA/VexA family.</text>
</comment>
<evidence type="ECO:0000256" key="6">
    <source>
        <dbReference type="ARBA" id="ARBA00022692"/>
    </source>
</evidence>
<keyword evidence="14" id="KW-0449">Lipoprotein</keyword>
<keyword evidence="9" id="KW-0406">Ion transport</keyword>
<dbReference type="InterPro" id="IPR049712">
    <property type="entry name" value="Poly_export"/>
</dbReference>
<evidence type="ECO:0000256" key="3">
    <source>
        <dbReference type="ARBA" id="ARBA00022448"/>
    </source>
</evidence>
<dbReference type="GO" id="GO:0006811">
    <property type="term" value="P:monoatomic ion transport"/>
    <property type="evidence" value="ECO:0007669"/>
    <property type="project" value="UniProtKB-KW"/>
</dbReference>
<keyword evidence="10" id="KW-0626">Porin</keyword>
<evidence type="ECO:0000259" key="16">
    <source>
        <dbReference type="Pfam" id="PF02563"/>
    </source>
</evidence>
<evidence type="ECO:0000313" key="19">
    <source>
        <dbReference type="Proteomes" id="UP000307507"/>
    </source>
</evidence>
<dbReference type="Pfam" id="PF22461">
    <property type="entry name" value="SLBB_2"/>
    <property type="match status" value="1"/>
</dbReference>
<sequence>MEVISRFFCFLVLGAFLILSSCAQKKDIVYYQNIDQFSREGSSASFEPKLQPDDLLMIIVSAENPEVAVPFNLYAVTMQGATETAASQPRLQTYLVDSNGEISFPVIGAIKLGGLTRSEAMTKLKGLLSDYIKNPSVNMRILNYKVTVQGEVNRPGTYPIQSERITLPEALSLAGDLTVYGKRNNILIIRETEGKVTTTRVDLTKPEFFNSQFYYLKQNDVVYVEPNKTKVNSSVIGPNITVAISAISLLITIIALTTR</sequence>
<keyword evidence="3" id="KW-0813">Transport</keyword>
<evidence type="ECO:0000256" key="1">
    <source>
        <dbReference type="ARBA" id="ARBA00004571"/>
    </source>
</evidence>
<dbReference type="InterPro" id="IPR003715">
    <property type="entry name" value="Poly_export_N"/>
</dbReference>
<keyword evidence="4" id="KW-1134">Transmembrane beta strand</keyword>
<keyword evidence="13" id="KW-0998">Cell outer membrane</keyword>
<evidence type="ECO:0000256" key="15">
    <source>
        <dbReference type="SAM" id="Phobius"/>
    </source>
</evidence>
<comment type="caution">
    <text evidence="18">The sequence shown here is derived from an EMBL/GenBank/DDBJ whole genome shotgun (WGS) entry which is preliminary data.</text>
</comment>
<evidence type="ECO:0000256" key="13">
    <source>
        <dbReference type="ARBA" id="ARBA00023237"/>
    </source>
</evidence>
<keyword evidence="8" id="KW-0625">Polysaccharide transport</keyword>
<feature type="domain" description="SLBB" evidence="17">
    <location>
        <begin position="145"/>
        <end position="224"/>
    </location>
</feature>
<evidence type="ECO:0000256" key="7">
    <source>
        <dbReference type="ARBA" id="ARBA00022729"/>
    </source>
</evidence>
<evidence type="ECO:0000256" key="14">
    <source>
        <dbReference type="ARBA" id="ARBA00023288"/>
    </source>
</evidence>
<dbReference type="EMBL" id="SSNZ01000003">
    <property type="protein sequence ID" value="THF50564.1"/>
    <property type="molecule type" value="Genomic_DNA"/>
</dbReference>
<dbReference type="GO" id="GO:0009279">
    <property type="term" value="C:cell outer membrane"/>
    <property type="evidence" value="ECO:0007669"/>
    <property type="project" value="UniProtKB-SubCell"/>
</dbReference>
<dbReference type="PROSITE" id="PS51257">
    <property type="entry name" value="PROKAR_LIPOPROTEIN"/>
    <property type="match status" value="1"/>
</dbReference>
<evidence type="ECO:0000256" key="9">
    <source>
        <dbReference type="ARBA" id="ARBA00023065"/>
    </source>
</evidence>
<evidence type="ECO:0000256" key="4">
    <source>
        <dbReference type="ARBA" id="ARBA00022452"/>
    </source>
</evidence>
<accession>A0A4V3W8B2</accession>
<keyword evidence="19" id="KW-1185">Reference proteome</keyword>
<keyword evidence="7" id="KW-0732">Signal</keyword>
<keyword evidence="15" id="KW-1133">Transmembrane helix</keyword>
<dbReference type="Pfam" id="PF02563">
    <property type="entry name" value="Poly_export"/>
    <property type="match status" value="1"/>
</dbReference>
<dbReference type="InterPro" id="IPR054765">
    <property type="entry name" value="SLBB_dom"/>
</dbReference>
<keyword evidence="5" id="KW-0762">Sugar transport</keyword>
<evidence type="ECO:0000256" key="8">
    <source>
        <dbReference type="ARBA" id="ARBA00023047"/>
    </source>
</evidence>
<feature type="transmembrane region" description="Helical" evidence="15">
    <location>
        <begin position="236"/>
        <end position="256"/>
    </location>
</feature>
<organism evidence="18 19">
    <name type="scientific">Flavobacterium supellecticarium</name>
    <dbReference type="NCBI Taxonomy" id="2565924"/>
    <lineage>
        <taxon>Bacteria</taxon>
        <taxon>Pseudomonadati</taxon>
        <taxon>Bacteroidota</taxon>
        <taxon>Flavobacteriia</taxon>
        <taxon>Flavobacteriales</taxon>
        <taxon>Flavobacteriaceae</taxon>
        <taxon>Flavobacterium</taxon>
    </lineage>
</organism>
<dbReference type="OrthoDB" id="662756at2"/>
<reference evidence="18 19" key="1">
    <citation type="submission" date="2019-04" db="EMBL/GenBank/DDBJ databases">
        <title>Flavobacterium sp. nov. isolated from construction timber.</title>
        <authorList>
            <person name="Lin S.-Y."/>
            <person name="Chang C.-T."/>
            <person name="Young C.-C."/>
        </authorList>
    </citation>
    <scope>NUCLEOTIDE SEQUENCE [LARGE SCALE GENOMIC DNA]</scope>
    <source>
        <strain evidence="18 19">CC-CTC003</strain>
    </source>
</reference>
<evidence type="ECO:0000256" key="12">
    <source>
        <dbReference type="ARBA" id="ARBA00023139"/>
    </source>
</evidence>
<dbReference type="GO" id="GO:0015159">
    <property type="term" value="F:polysaccharide transmembrane transporter activity"/>
    <property type="evidence" value="ECO:0007669"/>
    <property type="project" value="InterPro"/>
</dbReference>
<dbReference type="Gene3D" id="3.30.1950.10">
    <property type="entry name" value="wza like domain"/>
    <property type="match status" value="1"/>
</dbReference>
<comment type="subcellular location">
    <subcellularLocation>
        <location evidence="1">Cell outer membrane</location>
        <topology evidence="1">Multi-pass membrane protein</topology>
    </subcellularLocation>
</comment>
<protein>
    <submittedName>
        <fullName evidence="18">Polysaccharide export protein</fullName>
    </submittedName>
</protein>
<dbReference type="AlphaFoldDB" id="A0A4V3W8B2"/>
<name>A0A4V3W8B2_9FLAO</name>
<evidence type="ECO:0000256" key="2">
    <source>
        <dbReference type="ARBA" id="ARBA00009450"/>
    </source>
</evidence>
<evidence type="ECO:0000256" key="10">
    <source>
        <dbReference type="ARBA" id="ARBA00023114"/>
    </source>
</evidence>
<evidence type="ECO:0000256" key="11">
    <source>
        <dbReference type="ARBA" id="ARBA00023136"/>
    </source>
</evidence>
<keyword evidence="6 15" id="KW-0812">Transmembrane</keyword>
<keyword evidence="11 15" id="KW-0472">Membrane</keyword>
<feature type="domain" description="Polysaccharide export protein N-terminal" evidence="16">
    <location>
        <begin position="48"/>
        <end position="141"/>
    </location>
</feature>
<dbReference type="RefSeq" id="WP_136403105.1">
    <property type="nucleotide sequence ID" value="NZ_SSNZ01000003.1"/>
</dbReference>
<dbReference type="PANTHER" id="PTHR33619">
    <property type="entry name" value="POLYSACCHARIDE EXPORT PROTEIN GFCE-RELATED"/>
    <property type="match status" value="1"/>
</dbReference>
<dbReference type="GO" id="GO:0015288">
    <property type="term" value="F:porin activity"/>
    <property type="evidence" value="ECO:0007669"/>
    <property type="project" value="UniProtKB-KW"/>
</dbReference>
<proteinExistence type="inferred from homology"/>
<evidence type="ECO:0000256" key="5">
    <source>
        <dbReference type="ARBA" id="ARBA00022597"/>
    </source>
</evidence>
<evidence type="ECO:0000313" key="18">
    <source>
        <dbReference type="EMBL" id="THF50564.1"/>
    </source>
</evidence>
<dbReference type="Gene3D" id="3.10.560.10">
    <property type="entry name" value="Outer membrane lipoprotein wza domain like"/>
    <property type="match status" value="1"/>
</dbReference>
<evidence type="ECO:0000259" key="17">
    <source>
        <dbReference type="Pfam" id="PF22461"/>
    </source>
</evidence>
<dbReference type="GO" id="GO:0046930">
    <property type="term" value="C:pore complex"/>
    <property type="evidence" value="ECO:0007669"/>
    <property type="project" value="UniProtKB-KW"/>
</dbReference>
<gene>
    <name evidence="18" type="ORF">E6C50_10065</name>
</gene>
<dbReference type="Proteomes" id="UP000307507">
    <property type="component" value="Unassembled WGS sequence"/>
</dbReference>
<dbReference type="PANTHER" id="PTHR33619:SF3">
    <property type="entry name" value="POLYSACCHARIDE EXPORT PROTEIN GFCE-RELATED"/>
    <property type="match status" value="1"/>
</dbReference>